<dbReference type="Proteomes" id="UP001620514">
    <property type="component" value="Unassembled WGS sequence"/>
</dbReference>
<dbReference type="EMBL" id="JBIYDN010000026">
    <property type="protein sequence ID" value="MFK4446541.1"/>
    <property type="molecule type" value="Genomic_DNA"/>
</dbReference>
<accession>A0ABW8MS48</accession>
<keyword evidence="3" id="KW-1185">Reference proteome</keyword>
<name>A0ABW8MS48_9BURK</name>
<organism evidence="2 3">
    <name type="scientific">Caballeronia udeis</name>
    <dbReference type="NCBI Taxonomy" id="1232866"/>
    <lineage>
        <taxon>Bacteria</taxon>
        <taxon>Pseudomonadati</taxon>
        <taxon>Pseudomonadota</taxon>
        <taxon>Betaproteobacteria</taxon>
        <taxon>Burkholderiales</taxon>
        <taxon>Burkholderiaceae</taxon>
        <taxon>Caballeronia</taxon>
    </lineage>
</organism>
<evidence type="ECO:0000313" key="2">
    <source>
        <dbReference type="EMBL" id="MFK4446541.1"/>
    </source>
</evidence>
<reference evidence="2 3" key="1">
    <citation type="submission" date="2024-10" db="EMBL/GenBank/DDBJ databases">
        <authorList>
            <person name="Deangelis K."/>
            <person name="Huntemann M."/>
            <person name="Clum A."/>
            <person name="Wang J."/>
            <person name="Palaniappan K."/>
            <person name="Ritter S."/>
            <person name="Chen I.-M."/>
            <person name="Stamatis D."/>
            <person name="Reddy T."/>
            <person name="O'Malley R."/>
            <person name="Daum C."/>
            <person name="Ng V."/>
            <person name="Ivanova N."/>
            <person name="Kyrpides N."/>
            <person name="Woyke T."/>
        </authorList>
    </citation>
    <scope>NUCLEOTIDE SEQUENCE [LARGE SCALE GENOMIC DNA]</scope>
    <source>
        <strain evidence="2 3">GAS97</strain>
    </source>
</reference>
<evidence type="ECO:0000313" key="3">
    <source>
        <dbReference type="Proteomes" id="UP001620514"/>
    </source>
</evidence>
<evidence type="ECO:0000256" key="1">
    <source>
        <dbReference type="SAM" id="MobiDB-lite"/>
    </source>
</evidence>
<protein>
    <submittedName>
        <fullName evidence="2">Uncharacterized protein</fullName>
    </submittedName>
</protein>
<gene>
    <name evidence="2" type="ORF">ABH943_006573</name>
</gene>
<proteinExistence type="predicted"/>
<reference evidence="2 3" key="2">
    <citation type="submission" date="2024-11" db="EMBL/GenBank/DDBJ databases">
        <title>Using genomics to understand microbial adaptation to soil warming.</title>
        <authorList>
            <person name="Deangelis K.M. PhD."/>
        </authorList>
    </citation>
    <scope>NUCLEOTIDE SEQUENCE [LARGE SCALE GENOMIC DNA]</scope>
    <source>
        <strain evidence="2 3">GAS97</strain>
    </source>
</reference>
<sequence>MTEIFSGNESHMHRKKTDQCAQFSILDPGPSSRDGREGRITIHRMPKGWCIRPTTTEGSTFLSFRVKPFPIQALKCSLPARASLTSTGQFIAFVGAYPD</sequence>
<feature type="region of interest" description="Disordered" evidence="1">
    <location>
        <begin position="1"/>
        <end position="38"/>
    </location>
</feature>
<comment type="caution">
    <text evidence="2">The sequence shown here is derived from an EMBL/GenBank/DDBJ whole genome shotgun (WGS) entry which is preliminary data.</text>
</comment>